<evidence type="ECO:0000313" key="3">
    <source>
        <dbReference type="EMBL" id="ESR27058.1"/>
    </source>
</evidence>
<keyword evidence="2" id="KW-1133">Transmembrane helix</keyword>
<keyword evidence="2" id="KW-0472">Membrane</keyword>
<dbReference type="OrthoDB" id="8442940at2"/>
<comment type="caution">
    <text evidence="3">The sequence shown here is derived from an EMBL/GenBank/DDBJ whole genome shotgun (WGS) entry which is preliminary data.</text>
</comment>
<dbReference type="STRING" id="631454.N177_0368"/>
<dbReference type="RefSeq" id="WP_023430520.1">
    <property type="nucleotide sequence ID" value="NZ_AWXZ01000011.1"/>
</dbReference>
<dbReference type="PATRIC" id="fig|631454.5.peg.361"/>
<feature type="compositionally biased region" description="Low complexity" evidence="1">
    <location>
        <begin position="198"/>
        <end position="213"/>
    </location>
</feature>
<name>V4TMT8_9HYPH</name>
<feature type="compositionally biased region" description="Basic and acidic residues" evidence="1">
    <location>
        <begin position="103"/>
        <end position="113"/>
    </location>
</feature>
<feature type="region of interest" description="Disordered" evidence="1">
    <location>
        <begin position="256"/>
        <end position="337"/>
    </location>
</feature>
<evidence type="ECO:0008006" key="5">
    <source>
        <dbReference type="Google" id="ProtNLM"/>
    </source>
</evidence>
<keyword evidence="4" id="KW-1185">Reference proteome</keyword>
<protein>
    <recommendedName>
        <fullName evidence="5">CheA signal transduction histidine kinase</fullName>
    </recommendedName>
</protein>
<feature type="region of interest" description="Disordered" evidence="1">
    <location>
        <begin position="70"/>
        <end position="217"/>
    </location>
</feature>
<feature type="transmembrane region" description="Helical" evidence="2">
    <location>
        <begin position="222"/>
        <end position="240"/>
    </location>
</feature>
<evidence type="ECO:0000256" key="2">
    <source>
        <dbReference type="SAM" id="Phobius"/>
    </source>
</evidence>
<organism evidence="3 4">
    <name type="scientific">Lutibaculum baratangense AMV1</name>
    <dbReference type="NCBI Taxonomy" id="631454"/>
    <lineage>
        <taxon>Bacteria</taxon>
        <taxon>Pseudomonadati</taxon>
        <taxon>Pseudomonadota</taxon>
        <taxon>Alphaproteobacteria</taxon>
        <taxon>Hyphomicrobiales</taxon>
        <taxon>Tepidamorphaceae</taxon>
        <taxon>Lutibaculum</taxon>
    </lineage>
</organism>
<gene>
    <name evidence="3" type="ORF">N177_0368</name>
</gene>
<proteinExistence type="predicted"/>
<dbReference type="EMBL" id="AWXZ01000011">
    <property type="protein sequence ID" value="ESR27058.1"/>
    <property type="molecule type" value="Genomic_DNA"/>
</dbReference>
<accession>V4TMT8</accession>
<keyword evidence="2" id="KW-0812">Transmembrane</keyword>
<evidence type="ECO:0000256" key="1">
    <source>
        <dbReference type="SAM" id="MobiDB-lite"/>
    </source>
</evidence>
<sequence>MADFVAVLRRAIDNLEDNSPDTRAQLYDRARAALLAQLRALDPPVSDEDLAHQAEALDLAIARLEQEYSGDDAGAAGSEEDTRHLAPGIDQKPAAVPPPSRAPEPRQEEKAKAEGQSTATKEAGTAAAAAVASARTAGAGGSESVGSQRPRREWPEGEAERGRPRETAPERDRTSRGAPDEAPRPRDGQHAGEEAAARTRAAAAAYEAEQATAPKRRGRRPLMWGAAALVVLALALFGLWQSDLIFSTADRTLDRVASEDRAPDEGAPQPGTEGEAQSEFTVPPAEPEPEAGPTAEEVQEEVMRDADEDVPAAEAEAPPAAGEEPPALTDQPTPAGASAQALLIEEAEGGPGNANTIGGSVRWEVVSENGSQGPGQAISGTVRVPDREVQLSIMIRRNTDADLPASHTIELVFDLPEDFGGGGIANVPGLIMKATPRASGQPLVGAVVPVTESFFLVGLSESDLDRQRNVQELLSRDFIDIPVVYENGGRAVLSIAKGEEGRRVFQQAFEAWN</sequence>
<dbReference type="eggNOG" id="COG4249">
    <property type="taxonomic scope" value="Bacteria"/>
</dbReference>
<feature type="compositionally biased region" description="Basic and acidic residues" evidence="1">
    <location>
        <begin position="150"/>
        <end position="197"/>
    </location>
</feature>
<dbReference type="eggNOG" id="COG5373">
    <property type="taxonomic scope" value="Bacteria"/>
</dbReference>
<dbReference type="Proteomes" id="UP000017819">
    <property type="component" value="Unassembled WGS sequence"/>
</dbReference>
<evidence type="ECO:0000313" key="4">
    <source>
        <dbReference type="Proteomes" id="UP000017819"/>
    </source>
</evidence>
<reference evidence="3 4" key="1">
    <citation type="journal article" date="2014" name="Genome Announc.">
        <title>Draft Genome Sequence of Lutibaculum baratangense Strain AMV1T, Isolated from a Mud Volcano in Andamans, India.</title>
        <authorList>
            <person name="Singh A."/>
            <person name="Sreenivas A."/>
            <person name="Sathyanarayana Reddy G."/>
            <person name="Pinnaka A.K."/>
            <person name="Shivaji S."/>
        </authorList>
    </citation>
    <scope>NUCLEOTIDE SEQUENCE [LARGE SCALE GENOMIC DNA]</scope>
    <source>
        <strain evidence="3 4">AMV1</strain>
    </source>
</reference>
<feature type="compositionally biased region" description="Low complexity" evidence="1">
    <location>
        <begin position="117"/>
        <end position="137"/>
    </location>
</feature>
<feature type="compositionally biased region" description="Low complexity" evidence="1">
    <location>
        <begin position="312"/>
        <end position="327"/>
    </location>
</feature>
<dbReference type="AlphaFoldDB" id="V4TMT8"/>